<feature type="region of interest" description="Disordered" evidence="1">
    <location>
        <begin position="75"/>
        <end position="138"/>
    </location>
</feature>
<organism evidence="3 4">
    <name type="scientific">Dryococelus australis</name>
    <dbReference type="NCBI Taxonomy" id="614101"/>
    <lineage>
        <taxon>Eukaryota</taxon>
        <taxon>Metazoa</taxon>
        <taxon>Ecdysozoa</taxon>
        <taxon>Arthropoda</taxon>
        <taxon>Hexapoda</taxon>
        <taxon>Insecta</taxon>
        <taxon>Pterygota</taxon>
        <taxon>Neoptera</taxon>
        <taxon>Polyneoptera</taxon>
        <taxon>Phasmatodea</taxon>
        <taxon>Verophasmatodea</taxon>
        <taxon>Anareolatae</taxon>
        <taxon>Phasmatidae</taxon>
        <taxon>Eurycanthinae</taxon>
        <taxon>Dryococelus</taxon>
    </lineage>
</organism>
<gene>
    <name evidence="3" type="ORF">PR048_018534</name>
</gene>
<comment type="caution">
    <text evidence="3">The sequence shown here is derived from an EMBL/GenBank/DDBJ whole genome shotgun (WGS) entry which is preliminary data.</text>
</comment>
<evidence type="ECO:0000313" key="3">
    <source>
        <dbReference type="EMBL" id="KAJ8882046.1"/>
    </source>
</evidence>
<evidence type="ECO:0000259" key="2">
    <source>
        <dbReference type="Pfam" id="PF10545"/>
    </source>
</evidence>
<feature type="compositionally biased region" description="Polar residues" evidence="1">
    <location>
        <begin position="533"/>
        <end position="548"/>
    </location>
</feature>
<accession>A0ABQ9HCJ4</accession>
<feature type="domain" description="MADF" evidence="2">
    <location>
        <begin position="2"/>
        <end position="69"/>
    </location>
</feature>
<evidence type="ECO:0000313" key="4">
    <source>
        <dbReference type="Proteomes" id="UP001159363"/>
    </source>
</evidence>
<dbReference type="InterPro" id="IPR006578">
    <property type="entry name" value="MADF-dom"/>
</dbReference>
<protein>
    <recommendedName>
        <fullName evidence="2">MADF domain-containing protein</fullName>
    </recommendedName>
</protein>
<keyword evidence="4" id="KW-1185">Reference proteome</keyword>
<sequence>MNYKVKNARYDALTAISAVLDMPKHEGERKIKNFVGQFAREIKKVKTSGSGADPESMSTWTYFRALLFLKDRNTRRASRSTLRPGTHSDATHLDTPRQVADVSTPGTSGNASSQQDADTQCGVKSRQPPTFQKKRKMIDPRAEEAFQIVKAVREGRKERIKGRTQCRRGLLCLQAKTMHATMVTRESSSPHISLTEVLSIRCSQGSRHIMRRCLMCLAWACGGHLTEVTRPGRVTSRPGVAAARAMWSRGKTRFSKSLHPPLVRTNPRPAPRKIISGSSLDEALAMNKAPRASRSQSENVYAYNKETAALFHTCGLACSAVVEYRLRIKWCLPPGGRFLLLDDPAVLYSEWLSMEQPRDERTGKRQIRNYFPSNVANFTGSISLRAPIKIYAVRVTFTRENPPTSGIVLYDSRKRETGRDPAGIESGSPRWEANRLTVQPPRPRVQAVQPDLLPTQSAKYSGLYSDSCTGARATVAERLACSPPTKANRVQSAAGSLPDFRKWESCRTIPLVGGLFSGISRFSPPFHSGAAPHSSQSPTSALKTSPKSFHSRTFPISRIVVAPVQASQSRIHSRHCRLLIDCRDQYKIDVKHVYTEIDFAIGWQFIRHELDDSEPIADLQGNNCQRLAGQSLFKHSSASKRCSSLLVASEATGEQLGRAGARMHTLPCADTTVWPTSASCRVKELGKEVDLEGKEGGRSSGTSSKEIKVGNKRLGRRNMCTITSFNTVGKN</sequence>
<name>A0ABQ9HCJ4_9NEOP</name>
<dbReference type="Pfam" id="PF10545">
    <property type="entry name" value="MADF_DNA_bdg"/>
    <property type="match status" value="1"/>
</dbReference>
<proteinExistence type="predicted"/>
<reference evidence="3 4" key="1">
    <citation type="submission" date="2023-02" db="EMBL/GenBank/DDBJ databases">
        <title>LHISI_Scaffold_Assembly.</title>
        <authorList>
            <person name="Stuart O.P."/>
            <person name="Cleave R."/>
            <person name="Magrath M.J.L."/>
            <person name="Mikheyev A.S."/>
        </authorList>
    </citation>
    <scope>NUCLEOTIDE SEQUENCE [LARGE SCALE GENOMIC DNA]</scope>
    <source>
        <strain evidence="3">Daus_M_001</strain>
        <tissue evidence="3">Leg muscle</tissue>
    </source>
</reference>
<feature type="region of interest" description="Disordered" evidence="1">
    <location>
        <begin position="527"/>
        <end position="548"/>
    </location>
</feature>
<evidence type="ECO:0000256" key="1">
    <source>
        <dbReference type="SAM" id="MobiDB-lite"/>
    </source>
</evidence>
<dbReference type="EMBL" id="JARBHB010000006">
    <property type="protein sequence ID" value="KAJ8882046.1"/>
    <property type="molecule type" value="Genomic_DNA"/>
</dbReference>
<dbReference type="Proteomes" id="UP001159363">
    <property type="component" value="Chromosome 5"/>
</dbReference>
<feature type="compositionally biased region" description="Polar residues" evidence="1">
    <location>
        <begin position="104"/>
        <end position="118"/>
    </location>
</feature>